<comment type="caution">
    <text evidence="2">The sequence shown here is derived from an EMBL/GenBank/DDBJ whole genome shotgun (WGS) entry which is preliminary data.</text>
</comment>
<evidence type="ECO:0000313" key="2">
    <source>
        <dbReference type="EMBL" id="KIC05443.1"/>
    </source>
</evidence>
<dbReference type="Proteomes" id="UP000031011">
    <property type="component" value="Unassembled WGS sequence"/>
</dbReference>
<dbReference type="AlphaFoldDB" id="A0A837DZ68"/>
<dbReference type="Pfam" id="PF12728">
    <property type="entry name" value="HTH_17"/>
    <property type="match status" value="1"/>
</dbReference>
<dbReference type="EMBL" id="AWYA01000029">
    <property type="protein sequence ID" value="KIC05443.1"/>
    <property type="molecule type" value="Genomic_DNA"/>
</dbReference>
<name>A0A837DZ68_9LACO</name>
<organism evidence="2 3">
    <name type="scientific">Ligilactobacillus ruminis DPC 6832</name>
    <dbReference type="NCBI Taxonomy" id="1402208"/>
    <lineage>
        <taxon>Bacteria</taxon>
        <taxon>Bacillati</taxon>
        <taxon>Bacillota</taxon>
        <taxon>Bacilli</taxon>
        <taxon>Lactobacillales</taxon>
        <taxon>Lactobacillaceae</taxon>
        <taxon>Ligilactobacillus</taxon>
    </lineage>
</organism>
<sequence length="67" mass="7484">MNGFLTVKEVADKWGMTVRNVQNLCAAGKIEGVAKFGNAWAIPEDAEKPQDMRVISGAYKNWRKKSQ</sequence>
<accession>A0A837DZ68</accession>
<feature type="domain" description="Helix-turn-helix" evidence="1">
    <location>
        <begin position="4"/>
        <end position="45"/>
    </location>
</feature>
<reference evidence="2 3" key="1">
    <citation type="journal article" date="2015" name="BMC Microbiol.">
        <title>Lactobacillus ruminis strains cluster according to their mammalian gut source.</title>
        <authorList>
            <person name="O' Donnell M.M."/>
            <person name="Harris H.M."/>
            <person name="Lynch D.B."/>
            <person name="Ross R.P."/>
            <person name="O'Toole P.W."/>
        </authorList>
    </citation>
    <scope>NUCLEOTIDE SEQUENCE [LARGE SCALE GENOMIC DNA]</scope>
    <source>
        <strain evidence="2 3">DPC 6832</strain>
    </source>
</reference>
<evidence type="ECO:0000259" key="1">
    <source>
        <dbReference type="Pfam" id="PF12728"/>
    </source>
</evidence>
<evidence type="ECO:0000313" key="3">
    <source>
        <dbReference type="Proteomes" id="UP000031011"/>
    </source>
</evidence>
<proteinExistence type="predicted"/>
<dbReference type="InterPro" id="IPR041657">
    <property type="entry name" value="HTH_17"/>
</dbReference>
<protein>
    <recommendedName>
        <fullName evidence="1">Helix-turn-helix domain-containing protein</fullName>
    </recommendedName>
</protein>
<gene>
    <name evidence="2" type="ORF">LRN_1724</name>
</gene>